<feature type="chain" id="PRO_5009105176" evidence="1">
    <location>
        <begin position="29"/>
        <end position="459"/>
    </location>
</feature>
<dbReference type="GO" id="GO:0016787">
    <property type="term" value="F:hydrolase activity"/>
    <property type="evidence" value="ECO:0007669"/>
    <property type="project" value="UniProtKB-KW"/>
</dbReference>
<organism evidence="2 3">
    <name type="scientific">Lacunisphaera limnophila</name>
    <dbReference type="NCBI Taxonomy" id="1838286"/>
    <lineage>
        <taxon>Bacteria</taxon>
        <taxon>Pseudomonadati</taxon>
        <taxon>Verrucomicrobiota</taxon>
        <taxon>Opitutia</taxon>
        <taxon>Opitutales</taxon>
        <taxon>Opitutaceae</taxon>
        <taxon>Lacunisphaera</taxon>
    </lineage>
</organism>
<dbReference type="InterPro" id="IPR005502">
    <property type="entry name" value="Ribosyl_crysJ1"/>
</dbReference>
<gene>
    <name evidence="2" type="ORF">Verru16b_01413</name>
</gene>
<dbReference type="Proteomes" id="UP000095228">
    <property type="component" value="Chromosome"/>
</dbReference>
<feature type="signal peptide" evidence="1">
    <location>
        <begin position="1"/>
        <end position="28"/>
    </location>
</feature>
<name>A0A1D8ATZ1_9BACT</name>
<accession>A0A1D8ATZ1</accession>
<evidence type="ECO:0000313" key="3">
    <source>
        <dbReference type="Proteomes" id="UP000095228"/>
    </source>
</evidence>
<dbReference type="Pfam" id="PF03747">
    <property type="entry name" value="ADP_ribosyl_GH"/>
    <property type="match status" value="1"/>
</dbReference>
<proteinExistence type="predicted"/>
<reference evidence="2 3" key="1">
    <citation type="submission" date="2016-06" db="EMBL/GenBank/DDBJ databases">
        <title>Three novel species with peptidoglycan cell walls form the new genus Lacunisphaera gen. nov. in the family Opitutaceae of the verrucomicrobial subdivision 4.</title>
        <authorList>
            <person name="Rast P."/>
            <person name="Gloeckner I."/>
            <person name="Jogler M."/>
            <person name="Boedeker C."/>
            <person name="Jeske O."/>
            <person name="Wiegand S."/>
            <person name="Reinhardt R."/>
            <person name="Schumann P."/>
            <person name="Rohde M."/>
            <person name="Spring S."/>
            <person name="Gloeckner F.O."/>
            <person name="Jogler C."/>
        </authorList>
    </citation>
    <scope>NUCLEOTIDE SEQUENCE [LARGE SCALE GENOMIC DNA]</scope>
    <source>
        <strain evidence="2 3">IG16b</strain>
    </source>
</reference>
<dbReference type="STRING" id="1838286.Verru16b_01413"/>
<dbReference type="SUPFAM" id="SSF101478">
    <property type="entry name" value="ADP-ribosylglycohydrolase"/>
    <property type="match status" value="1"/>
</dbReference>
<dbReference type="AlphaFoldDB" id="A0A1D8ATZ1"/>
<keyword evidence="2" id="KW-0378">Hydrolase</keyword>
<dbReference type="RefSeq" id="WP_069961605.1">
    <property type="nucleotide sequence ID" value="NZ_CP016094.1"/>
</dbReference>
<sequence length="459" mass="50590">MSASGPRPCFRYPLLLLLVALTASAAQAAPRPPADPGLTYQPVKPVPGARVISRAAYREQLQGFWLGQCIANWTGLVTEMDKIGNLGDIRTGPFYTRADWGGPDQPNIWTPGQPSALSPTIDFVFESPGGVWGADDDTDIEYIYQALLHENRTTRLTGEQIRTGWLKHIRVEEENFLWVSNQKAFDLMRAGLVPPATGDPAHNPEFEMIDAQLTTEIFGLYAPGRPDVAVGIARLPIQTTARENAQWIAEFYVRMHALASAADPQLPLGARLRWMADTARREIPADSYTARMYDFVSARHAAGVPWEQARDEVYQRYQVEQADGYAMTAQNKPGNGCFAAGINFASSLISLFYGNGDLVETIKLGTLMGWDSDNPTATWGGLIGFMLGQEGVEQAFGRKFADRFNIHRTRTGFLRDGLDDFPTMALTGVWIVDRAVQEELGGSVDLANDVWLIPAPPAR</sequence>
<dbReference type="PATRIC" id="fig|1838286.3.peg.1427"/>
<dbReference type="Gene3D" id="1.10.4080.10">
    <property type="entry name" value="ADP-ribosylation/Crystallin J1"/>
    <property type="match status" value="1"/>
</dbReference>
<evidence type="ECO:0000313" key="2">
    <source>
        <dbReference type="EMBL" id="AOS44352.1"/>
    </source>
</evidence>
<keyword evidence="1" id="KW-0732">Signal</keyword>
<dbReference type="KEGG" id="obg:Verru16b_01413"/>
<protein>
    <submittedName>
        <fullName evidence="2">ADP-ribosylglycohydrolase</fullName>
    </submittedName>
</protein>
<dbReference type="OrthoDB" id="9761704at2"/>
<dbReference type="InterPro" id="IPR036705">
    <property type="entry name" value="Ribosyl_crysJ1_sf"/>
</dbReference>
<keyword evidence="3" id="KW-1185">Reference proteome</keyword>
<dbReference type="EMBL" id="CP016094">
    <property type="protein sequence ID" value="AOS44352.1"/>
    <property type="molecule type" value="Genomic_DNA"/>
</dbReference>
<evidence type="ECO:0000256" key="1">
    <source>
        <dbReference type="SAM" id="SignalP"/>
    </source>
</evidence>